<evidence type="ECO:0000313" key="1">
    <source>
        <dbReference type="EMBL" id="MDR6784952.1"/>
    </source>
</evidence>
<protein>
    <submittedName>
        <fullName evidence="1">Uncharacterized protein</fullName>
    </submittedName>
</protein>
<organism evidence="1 2">
    <name type="scientific">Pedobacter africanus</name>
    <dbReference type="NCBI Taxonomy" id="151894"/>
    <lineage>
        <taxon>Bacteria</taxon>
        <taxon>Pseudomonadati</taxon>
        <taxon>Bacteroidota</taxon>
        <taxon>Sphingobacteriia</taxon>
        <taxon>Sphingobacteriales</taxon>
        <taxon>Sphingobacteriaceae</taxon>
        <taxon>Pedobacter</taxon>
    </lineage>
</organism>
<dbReference type="EMBL" id="JAVDTF010000003">
    <property type="protein sequence ID" value="MDR6784952.1"/>
    <property type="molecule type" value="Genomic_DNA"/>
</dbReference>
<evidence type="ECO:0000313" key="2">
    <source>
        <dbReference type="Proteomes" id="UP001246858"/>
    </source>
</evidence>
<proteinExistence type="predicted"/>
<comment type="caution">
    <text evidence="1">The sequence shown here is derived from an EMBL/GenBank/DDBJ whole genome shotgun (WGS) entry which is preliminary data.</text>
</comment>
<keyword evidence="2" id="KW-1185">Reference proteome</keyword>
<name>A0ACC6L0J9_9SPHI</name>
<accession>A0ACC6L0J9</accession>
<sequence>MKTIIRLKIATALLVLMQQVNAQECVSSKDLEGLPGKQIDVAHFEFPQQKANWFNGLGTTANKTMANTVLTKIETLEKQSRSKYNLTGCVLKTSFSANKPTIIANQYQLASYDLNLGCYEYICVKNKMMVNSEYANVFRAHVNRYTGIEPAYSFANDNYFYETPMKYNGQFIALCNFIKMDGLKNINNGKGFYQDIDEATVKQGNRGVFMTRHWYLTKPNALLFVPVTRKEYLEALLVYYEREGLMIADKIKEIEKQAAGMMKNPQKYPELYESGKRSLVAGKAKYPDWQQKIETKKAIVQKALKENTMAWFAEPAVVKPKTERFSWKNNFGPGSNDNSTVEVFNADSKEDAQKTGSFTFSGFWDTKGGTTLYKYNPNYFKGAEKDQAKPYMIELTYRYIKTPLGQSLVENFTENFDFDAVRNILE</sequence>
<gene>
    <name evidence="1" type="ORF">J2X78_003526</name>
</gene>
<reference evidence="1" key="1">
    <citation type="submission" date="2023-07" db="EMBL/GenBank/DDBJ databases">
        <title>Sorghum-associated microbial communities from plants grown in Nebraska, USA.</title>
        <authorList>
            <person name="Schachtman D."/>
        </authorList>
    </citation>
    <scope>NUCLEOTIDE SEQUENCE</scope>
    <source>
        <strain evidence="1">2697</strain>
    </source>
</reference>
<dbReference type="Proteomes" id="UP001246858">
    <property type="component" value="Unassembled WGS sequence"/>
</dbReference>